<dbReference type="Pfam" id="PF09492">
    <property type="entry name" value="Pec_lyase"/>
    <property type="match status" value="1"/>
</dbReference>
<evidence type="ECO:0000313" key="2">
    <source>
        <dbReference type="Proteomes" id="UP001302806"/>
    </source>
</evidence>
<evidence type="ECO:0000313" key="1">
    <source>
        <dbReference type="EMBL" id="WNH10963.1"/>
    </source>
</evidence>
<dbReference type="NCBIfam" id="TIGR02474">
    <property type="entry name" value="pec_lyase"/>
    <property type="match status" value="1"/>
</dbReference>
<dbReference type="InterPro" id="IPR012669">
    <property type="entry name" value="Pectate_lyase"/>
</dbReference>
<keyword evidence="1" id="KW-0456">Lyase</keyword>
<dbReference type="EC" id="4.2.2.2" evidence="1"/>
<name>A0ABY9XYC8_9FLAO</name>
<dbReference type="GO" id="GO:0030570">
    <property type="term" value="F:pectate lyase activity"/>
    <property type="evidence" value="ECO:0007669"/>
    <property type="project" value="UniProtKB-EC"/>
</dbReference>
<gene>
    <name evidence="1" type="primary">pelA</name>
    <name evidence="1" type="ORF">RHP51_06845</name>
</gene>
<sequence>MLLDNTEPYSMHITYNDNAMVNTMKFLKSIFNNSQVFDALKIDKVIKEKAKKAFKKGIECILNTQIIVDGERTVWCAQHDAKTLAPAKARSYELASFSGAESVDIVLLLMEEKKPSMEIIASVNGAVNWFKNHKIEGLKIEREIQENGKRNRIVVKDKNAPTLWARFYDLDTEMPYFCDRDGIKKKTLAEIGYNRRNGYSWYTNKPQVALDKHQEWLLQTICYSDVLDYLISN</sequence>
<dbReference type="EMBL" id="CP134537">
    <property type="protein sequence ID" value="WNH10963.1"/>
    <property type="molecule type" value="Genomic_DNA"/>
</dbReference>
<protein>
    <submittedName>
        <fullName evidence="1">Pectate lyase</fullName>
        <ecNumber evidence="1">4.2.2.2</ecNumber>
    </submittedName>
</protein>
<organism evidence="1 2">
    <name type="scientific">Thalassobellus suaedae</name>
    <dbReference type="NCBI Taxonomy" id="3074124"/>
    <lineage>
        <taxon>Bacteria</taxon>
        <taxon>Pseudomonadati</taxon>
        <taxon>Bacteroidota</taxon>
        <taxon>Flavobacteriia</taxon>
        <taxon>Flavobacteriales</taxon>
        <taxon>Flavobacteriaceae</taxon>
        <taxon>Thalassobellus</taxon>
    </lineage>
</organism>
<dbReference type="RefSeq" id="WP_415867168.1">
    <property type="nucleotide sequence ID" value="NZ_CP134537.1"/>
</dbReference>
<dbReference type="SUPFAM" id="SSF81853">
    <property type="entry name" value="Family 10 polysaccharide lyase"/>
    <property type="match status" value="1"/>
</dbReference>
<accession>A0ABY9XYC8</accession>
<dbReference type="Proteomes" id="UP001302806">
    <property type="component" value="Chromosome"/>
</dbReference>
<reference evidence="1 2" key="1">
    <citation type="submission" date="2023-09" db="EMBL/GenBank/DDBJ databases">
        <title>Thalassobella suaedae gen. nov., sp. nov., a marine bacterium of the family Flavobacteriaceae isolated from a halophyte Suaeda japonica.</title>
        <authorList>
            <person name="Lee S.Y."/>
            <person name="Hwang C.Y."/>
        </authorList>
    </citation>
    <scope>NUCLEOTIDE SEQUENCE [LARGE SCALE GENOMIC DNA]</scope>
    <source>
        <strain evidence="1 2">HL-DH14</strain>
    </source>
</reference>
<proteinExistence type="predicted"/>
<dbReference type="Gene3D" id="1.50.10.20">
    <property type="match status" value="1"/>
</dbReference>